<proteinExistence type="predicted"/>
<evidence type="ECO:0000313" key="2">
    <source>
        <dbReference type="Proteomes" id="UP000295832"/>
    </source>
</evidence>
<dbReference type="AlphaFoldDB" id="A0A4R8H3I3"/>
<comment type="caution">
    <text evidence="1">The sequence shown here is derived from an EMBL/GenBank/DDBJ whole genome shotgun (WGS) entry which is preliminary data.</text>
</comment>
<keyword evidence="2" id="KW-1185">Reference proteome</keyword>
<dbReference type="EMBL" id="SOEG01000003">
    <property type="protein sequence ID" value="TDX53320.1"/>
    <property type="molecule type" value="Genomic_DNA"/>
</dbReference>
<protein>
    <submittedName>
        <fullName evidence="1">Uncharacterized protein</fullName>
    </submittedName>
</protein>
<dbReference type="Proteomes" id="UP000295832">
    <property type="component" value="Unassembled WGS sequence"/>
</dbReference>
<evidence type="ECO:0000313" key="1">
    <source>
        <dbReference type="EMBL" id="TDX53320.1"/>
    </source>
</evidence>
<organism evidence="1 2">
    <name type="scientific">Orenia marismortui</name>
    <dbReference type="NCBI Taxonomy" id="46469"/>
    <lineage>
        <taxon>Bacteria</taxon>
        <taxon>Bacillati</taxon>
        <taxon>Bacillota</taxon>
        <taxon>Clostridia</taxon>
        <taxon>Halanaerobiales</taxon>
        <taxon>Halobacteroidaceae</taxon>
        <taxon>Orenia</taxon>
    </lineage>
</organism>
<dbReference type="RefSeq" id="WP_166667877.1">
    <property type="nucleotide sequence ID" value="NZ_SOEG01000003.1"/>
</dbReference>
<accession>A0A4R8H3I3</accession>
<sequence length="45" mass="5345">MENKNVKYARLTGHEKRKLEDMEIAMNLDRKEEDKVIILAVEDNN</sequence>
<reference evidence="1 2" key="1">
    <citation type="submission" date="2019-03" db="EMBL/GenBank/DDBJ databases">
        <title>Subsurface microbial communities from deep shales in Ohio and West Virginia, USA.</title>
        <authorList>
            <person name="Wrighton K."/>
        </authorList>
    </citation>
    <scope>NUCLEOTIDE SEQUENCE [LARGE SCALE GENOMIC DNA]</scope>
    <source>
        <strain evidence="1 2">MSL 6dP</strain>
    </source>
</reference>
<name>A0A4R8H3I3_9FIRM</name>
<gene>
    <name evidence="1" type="ORF">C7959_103173</name>
</gene>